<dbReference type="EMBL" id="BMGT01000002">
    <property type="protein sequence ID" value="GGG72583.1"/>
    <property type="molecule type" value="Genomic_DNA"/>
</dbReference>
<protein>
    <submittedName>
        <fullName evidence="4">Oxidoreductase</fullName>
    </submittedName>
</protein>
<dbReference type="SUPFAM" id="SSF51735">
    <property type="entry name" value="NAD(P)-binding Rossmann-fold domains"/>
    <property type="match status" value="1"/>
</dbReference>
<dbReference type="Proteomes" id="UP000647241">
    <property type="component" value="Unassembled WGS sequence"/>
</dbReference>
<dbReference type="InterPro" id="IPR002347">
    <property type="entry name" value="SDR_fam"/>
</dbReference>
<dbReference type="NCBIfam" id="NF005559">
    <property type="entry name" value="PRK07231.1"/>
    <property type="match status" value="1"/>
</dbReference>
<evidence type="ECO:0000313" key="4">
    <source>
        <dbReference type="EMBL" id="GGG72583.1"/>
    </source>
</evidence>
<sequence length="249" mass="25602">MSKLAGKVAVVTGASKGIGAGIAKGLAAEGASVVVNYASSKEGADKVVAEITSNGGKAVAVQGDVAKAADVKRIFAETKKAFGHLDILVNNAGVYQFTPLEEITEEIFHRQFNTNVLGLLLATQEAAKHFGPEGGNVINISSTVTAVNPPASAIYTATKGAVDSITHVLAKELGPKKIRVNAINPGMIETEGVHSAGFIGTDFQKQLEAQTPLGRIGKPDDITPVAVFLASSDSGWITGETLLVAGGLR</sequence>
<keyword evidence="5" id="KW-1185">Reference proteome</keyword>
<dbReference type="InterPro" id="IPR020904">
    <property type="entry name" value="Sc_DH/Rdtase_CS"/>
</dbReference>
<dbReference type="Pfam" id="PF13561">
    <property type="entry name" value="adh_short_C2"/>
    <property type="match status" value="1"/>
</dbReference>
<dbReference type="PANTHER" id="PTHR43639:SF1">
    <property type="entry name" value="SHORT-CHAIN DEHYDROGENASE_REDUCTASE FAMILY PROTEIN"/>
    <property type="match status" value="1"/>
</dbReference>
<dbReference type="Gene3D" id="3.40.50.720">
    <property type="entry name" value="NAD(P)-binding Rossmann-like Domain"/>
    <property type="match status" value="1"/>
</dbReference>
<accession>A0A917M295</accession>
<reference evidence="4" key="2">
    <citation type="submission" date="2020-09" db="EMBL/GenBank/DDBJ databases">
        <authorList>
            <person name="Sun Q."/>
            <person name="Zhou Y."/>
        </authorList>
    </citation>
    <scope>NUCLEOTIDE SEQUENCE</scope>
    <source>
        <strain evidence="4">CGMCC 1.12997</strain>
    </source>
</reference>
<gene>
    <name evidence="4" type="ORF">GCM10011585_13760</name>
</gene>
<proteinExistence type="inferred from homology"/>
<dbReference type="PRINTS" id="PR00080">
    <property type="entry name" value="SDRFAMILY"/>
</dbReference>
<dbReference type="InterPro" id="IPR036291">
    <property type="entry name" value="NAD(P)-bd_dom_sf"/>
</dbReference>
<evidence type="ECO:0000256" key="2">
    <source>
        <dbReference type="ARBA" id="ARBA00023002"/>
    </source>
</evidence>
<evidence type="ECO:0000256" key="1">
    <source>
        <dbReference type="ARBA" id="ARBA00006484"/>
    </source>
</evidence>
<dbReference type="PRINTS" id="PR00081">
    <property type="entry name" value="GDHRDH"/>
</dbReference>
<keyword evidence="2" id="KW-0560">Oxidoreductase</keyword>
<comment type="caution">
    <text evidence="4">The sequence shown here is derived from an EMBL/GenBank/DDBJ whole genome shotgun (WGS) entry which is preliminary data.</text>
</comment>
<dbReference type="SMART" id="SM00822">
    <property type="entry name" value="PKS_KR"/>
    <property type="match status" value="1"/>
</dbReference>
<dbReference type="PROSITE" id="PS00061">
    <property type="entry name" value="ADH_SHORT"/>
    <property type="match status" value="1"/>
</dbReference>
<dbReference type="PANTHER" id="PTHR43639">
    <property type="entry name" value="OXIDOREDUCTASE, SHORT-CHAIN DEHYDROGENASE/REDUCTASE FAMILY (AFU_ORTHOLOGUE AFUA_5G02870)"/>
    <property type="match status" value="1"/>
</dbReference>
<organism evidence="4 5">
    <name type="scientific">Edaphobacter dinghuensis</name>
    <dbReference type="NCBI Taxonomy" id="1560005"/>
    <lineage>
        <taxon>Bacteria</taxon>
        <taxon>Pseudomonadati</taxon>
        <taxon>Acidobacteriota</taxon>
        <taxon>Terriglobia</taxon>
        <taxon>Terriglobales</taxon>
        <taxon>Acidobacteriaceae</taxon>
        <taxon>Edaphobacter</taxon>
    </lineage>
</organism>
<dbReference type="FunFam" id="3.40.50.720:FF:000084">
    <property type="entry name" value="Short-chain dehydrogenase reductase"/>
    <property type="match status" value="1"/>
</dbReference>
<dbReference type="AlphaFoldDB" id="A0A917M295"/>
<dbReference type="RefSeq" id="WP_188553457.1">
    <property type="nucleotide sequence ID" value="NZ_BMGT01000002.1"/>
</dbReference>
<name>A0A917M295_9BACT</name>
<feature type="domain" description="Ketoreductase" evidence="3">
    <location>
        <begin position="7"/>
        <end position="186"/>
    </location>
</feature>
<comment type="similarity">
    <text evidence="1">Belongs to the short-chain dehydrogenases/reductases (SDR) family.</text>
</comment>
<evidence type="ECO:0000259" key="3">
    <source>
        <dbReference type="SMART" id="SM00822"/>
    </source>
</evidence>
<reference evidence="4" key="1">
    <citation type="journal article" date="2014" name="Int. J. Syst. Evol. Microbiol.">
        <title>Complete genome sequence of Corynebacterium casei LMG S-19264T (=DSM 44701T), isolated from a smear-ripened cheese.</title>
        <authorList>
            <consortium name="US DOE Joint Genome Institute (JGI-PGF)"/>
            <person name="Walter F."/>
            <person name="Albersmeier A."/>
            <person name="Kalinowski J."/>
            <person name="Ruckert C."/>
        </authorList>
    </citation>
    <scope>NUCLEOTIDE SEQUENCE</scope>
    <source>
        <strain evidence="4">CGMCC 1.12997</strain>
    </source>
</reference>
<dbReference type="GO" id="GO:0016491">
    <property type="term" value="F:oxidoreductase activity"/>
    <property type="evidence" value="ECO:0007669"/>
    <property type="project" value="UniProtKB-KW"/>
</dbReference>
<evidence type="ECO:0000313" key="5">
    <source>
        <dbReference type="Proteomes" id="UP000647241"/>
    </source>
</evidence>
<dbReference type="InterPro" id="IPR057326">
    <property type="entry name" value="KR_dom"/>
</dbReference>